<dbReference type="GO" id="GO:0097367">
    <property type="term" value="F:carbohydrate derivative binding"/>
    <property type="evidence" value="ECO:0007669"/>
    <property type="project" value="InterPro"/>
</dbReference>
<dbReference type="EMBL" id="WFLN01000005">
    <property type="protein sequence ID" value="KAB8031765.1"/>
    <property type="molecule type" value="Genomic_DNA"/>
</dbReference>
<proteinExistence type="predicted"/>
<evidence type="ECO:0000313" key="5">
    <source>
        <dbReference type="Proteomes" id="UP000442694"/>
    </source>
</evidence>
<comment type="caution">
    <text evidence="4">The sequence shown here is derived from an EMBL/GenBank/DDBJ whole genome shotgun (WGS) entry which is preliminary data.</text>
</comment>
<dbReference type="RefSeq" id="WP_152211941.1">
    <property type="nucleotide sequence ID" value="NZ_WFLN01000005.1"/>
</dbReference>
<dbReference type="PROSITE" id="PS01272">
    <property type="entry name" value="GCKR"/>
    <property type="match status" value="1"/>
</dbReference>
<dbReference type="CDD" id="cd05007">
    <property type="entry name" value="SIS_Etherase"/>
    <property type="match status" value="1"/>
</dbReference>
<dbReference type="GO" id="GO:0016803">
    <property type="term" value="F:ether hydrolase activity"/>
    <property type="evidence" value="ECO:0007669"/>
    <property type="project" value="TreeGrafter"/>
</dbReference>
<evidence type="ECO:0000256" key="2">
    <source>
        <dbReference type="ARBA" id="ARBA00023277"/>
    </source>
</evidence>
<dbReference type="NCBIfam" id="NF009222">
    <property type="entry name" value="PRK12570.1"/>
    <property type="match status" value="1"/>
</dbReference>
<reference evidence="4 5" key="1">
    <citation type="submission" date="2019-10" db="EMBL/GenBank/DDBJ databases">
        <title>New genus of Silvanigrellaceae.</title>
        <authorList>
            <person name="Pitt A."/>
            <person name="Hahn M.W."/>
        </authorList>
    </citation>
    <scope>NUCLEOTIDE SEQUENCE [LARGE SCALE GENOMIC DNA]</scope>
    <source>
        <strain evidence="4 5">33A1-SZDP</strain>
    </source>
</reference>
<dbReference type="SUPFAM" id="SSF53697">
    <property type="entry name" value="SIS domain"/>
    <property type="match status" value="1"/>
</dbReference>
<protein>
    <submittedName>
        <fullName evidence="4">N-acetylmuramic acid 6-phosphate etherase</fullName>
        <ecNumber evidence="4">4.2.1.126</ecNumber>
    </submittedName>
</protein>
<keyword evidence="2" id="KW-0119">Carbohydrate metabolism</keyword>
<dbReference type="EC" id="4.2.1.126" evidence="4"/>
<dbReference type="InterPro" id="IPR005488">
    <property type="entry name" value="Etherase_MurQ"/>
</dbReference>
<dbReference type="AlphaFoldDB" id="A0A833N732"/>
<evidence type="ECO:0000313" key="4">
    <source>
        <dbReference type="EMBL" id="KAB8031765.1"/>
    </source>
</evidence>
<feature type="domain" description="SIS" evidence="3">
    <location>
        <begin position="50"/>
        <end position="213"/>
    </location>
</feature>
<dbReference type="InterPro" id="IPR040190">
    <property type="entry name" value="MURQ/GCKR"/>
</dbReference>
<organism evidence="4 5">
    <name type="scientific">Fluviispira multicolorata</name>
    <dbReference type="NCBI Taxonomy" id="2654512"/>
    <lineage>
        <taxon>Bacteria</taxon>
        <taxon>Pseudomonadati</taxon>
        <taxon>Bdellovibrionota</taxon>
        <taxon>Oligoflexia</taxon>
        <taxon>Silvanigrellales</taxon>
        <taxon>Silvanigrellaceae</taxon>
        <taxon>Fluviispira</taxon>
    </lineage>
</organism>
<dbReference type="Gene3D" id="1.10.8.1080">
    <property type="match status" value="1"/>
</dbReference>
<keyword evidence="1 4" id="KW-0456">Lyase</keyword>
<keyword evidence="5" id="KW-1185">Reference proteome</keyword>
<dbReference type="GO" id="GO:0009254">
    <property type="term" value="P:peptidoglycan turnover"/>
    <property type="evidence" value="ECO:0007669"/>
    <property type="project" value="TreeGrafter"/>
</dbReference>
<dbReference type="Gene3D" id="3.40.50.10490">
    <property type="entry name" value="Glucose-6-phosphate isomerase like protein, domain 1"/>
    <property type="match status" value="1"/>
</dbReference>
<evidence type="ECO:0000259" key="3">
    <source>
        <dbReference type="PROSITE" id="PS51464"/>
    </source>
</evidence>
<name>A0A833N732_9BACT</name>
<dbReference type="NCBIfam" id="NF003915">
    <property type="entry name" value="PRK05441.1"/>
    <property type="match status" value="1"/>
</dbReference>
<dbReference type="GO" id="GO:0016835">
    <property type="term" value="F:carbon-oxygen lyase activity"/>
    <property type="evidence" value="ECO:0007669"/>
    <property type="project" value="InterPro"/>
</dbReference>
<dbReference type="Proteomes" id="UP000442694">
    <property type="component" value="Unassembled WGS sequence"/>
</dbReference>
<sequence length="291" mass="31814">MNTEKKSERYNNIDLWETKDILQAILESQLNAVSVIENVIEEIDLVVTKSIPLLKAGGRLIFAGAGTSGRIAAQECSELFPTFSWPKDKTMFLLAGGPKALTEAVENAEDNIENGEKEAKKIKVNRKDIIICLAASGRTPFTLGVLREANLAGALTIGISSTANTPLLNEALIKLFIDTGAEVITGSTRMKAGTAQKILLNMITTTIMIRLHHVYDSYMVDLNATNAKLIKRSVNMVSDICKVDNETALAAIEKCKGNAKLACVFIKYKNLKTAEKLLKENDGNLRKCLDK</sequence>
<dbReference type="InterPro" id="IPR046348">
    <property type="entry name" value="SIS_dom_sf"/>
</dbReference>
<gene>
    <name evidence="4" type="ORF">GCL57_03755</name>
</gene>
<dbReference type="InterPro" id="IPR001347">
    <property type="entry name" value="SIS_dom"/>
</dbReference>
<dbReference type="Pfam" id="PF22645">
    <property type="entry name" value="GKRP_SIS_N"/>
    <property type="match status" value="1"/>
</dbReference>
<dbReference type="PANTHER" id="PTHR10088">
    <property type="entry name" value="GLUCOKINASE REGULATORY PROTEIN"/>
    <property type="match status" value="1"/>
</dbReference>
<dbReference type="PANTHER" id="PTHR10088:SF4">
    <property type="entry name" value="GLUCOKINASE REGULATORY PROTEIN"/>
    <property type="match status" value="1"/>
</dbReference>
<dbReference type="PROSITE" id="PS51464">
    <property type="entry name" value="SIS"/>
    <property type="match status" value="1"/>
</dbReference>
<dbReference type="InterPro" id="IPR005486">
    <property type="entry name" value="Glucokinase_regulatory_CS"/>
</dbReference>
<evidence type="ECO:0000256" key="1">
    <source>
        <dbReference type="ARBA" id="ARBA00023239"/>
    </source>
</evidence>
<dbReference type="GO" id="GO:0046348">
    <property type="term" value="P:amino sugar catabolic process"/>
    <property type="evidence" value="ECO:0007669"/>
    <property type="project" value="InterPro"/>
</dbReference>
<accession>A0A833N732</accession>